<name>A0A0M5L7V4_LEPIR</name>
<keyword evidence="1" id="KW-1133">Transmembrane helix</keyword>
<sequence>MRIHFSKTLLLMCKLLDSMFYYIVIVANAIRLITVITRMHKNNIYAELVLKLKMRDFLQKANKLRLNVIF</sequence>
<protein>
    <submittedName>
        <fullName evidence="2">Uncharacterized protein</fullName>
    </submittedName>
</protein>
<feature type="transmembrane region" description="Helical" evidence="1">
    <location>
        <begin position="20"/>
        <end position="37"/>
    </location>
</feature>
<dbReference type="PATRIC" id="fig|1279460.3.peg.2149"/>
<dbReference type="EMBL" id="CP012603">
    <property type="protein sequence ID" value="ALE39316.1"/>
    <property type="molecule type" value="Genomic_DNA"/>
</dbReference>
<reference evidence="2 3" key="1">
    <citation type="journal article" date="2015" name="Genome Announc.">
        <title>Whole-Genome Sequence of Leptospira interrogans Serovar Hardjo Subtype Hardjoprajitno Strain Norma, Isolated from Cattle in a Leptospirosis Outbreak in Brazil.</title>
        <authorList>
            <person name="Cosate M.R."/>
            <person name="Soares S.C."/>
            <person name="Mendes T.A."/>
            <person name="Raittz R.T."/>
            <person name="Moreira E.C."/>
            <person name="Leite R."/>
            <person name="Fernandes G.R."/>
            <person name="Haddad J.P."/>
            <person name="Ortega J.M."/>
        </authorList>
    </citation>
    <scope>NUCLEOTIDE SEQUENCE [LARGE SCALE GENOMIC DNA]</scope>
    <source>
        <strain evidence="2 3">Norma</strain>
    </source>
</reference>
<dbReference type="AntiFam" id="ANF00053">
    <property type="entry name" value="Translation of DNA repeat"/>
</dbReference>
<dbReference type="AlphaFoldDB" id="A0A0M5L7V4"/>
<organism evidence="2">
    <name type="scientific">Leptospira interrogans serovar Hardjo str. Norma</name>
    <dbReference type="NCBI Taxonomy" id="1279460"/>
    <lineage>
        <taxon>Bacteria</taxon>
        <taxon>Pseudomonadati</taxon>
        <taxon>Spirochaetota</taxon>
        <taxon>Spirochaetia</taxon>
        <taxon>Leptospirales</taxon>
        <taxon>Leptospiraceae</taxon>
        <taxon>Leptospira</taxon>
    </lineage>
</organism>
<accession>A0A0M5L7V4</accession>
<evidence type="ECO:0000256" key="1">
    <source>
        <dbReference type="SAM" id="Phobius"/>
    </source>
</evidence>
<evidence type="ECO:0000313" key="2">
    <source>
        <dbReference type="EMBL" id="ALE39316.1"/>
    </source>
</evidence>
<dbReference type="Proteomes" id="UP000056502">
    <property type="component" value="Chromosome I"/>
</dbReference>
<proteinExistence type="predicted"/>
<gene>
    <name evidence="2" type="ORF">G436_2133</name>
</gene>
<keyword evidence="1" id="KW-0472">Membrane</keyword>
<evidence type="ECO:0000313" key="3">
    <source>
        <dbReference type="Proteomes" id="UP000056502"/>
    </source>
</evidence>
<keyword evidence="1" id="KW-0812">Transmembrane</keyword>